<dbReference type="PROSITE" id="PS50082">
    <property type="entry name" value="WD_REPEATS_2"/>
    <property type="match status" value="2"/>
</dbReference>
<dbReference type="Pfam" id="PF00400">
    <property type="entry name" value="WD40"/>
    <property type="match status" value="2"/>
</dbReference>
<protein>
    <submittedName>
        <fullName evidence="5">F-box/WD repeat-containing protein 7</fullName>
    </submittedName>
</protein>
<dbReference type="EMBL" id="LUEZ02000124">
    <property type="protein sequence ID" value="RDB16482.1"/>
    <property type="molecule type" value="Genomic_DNA"/>
</dbReference>
<dbReference type="SMART" id="SM00320">
    <property type="entry name" value="WD40"/>
    <property type="match status" value="3"/>
</dbReference>
<dbReference type="OrthoDB" id="1065058at2759"/>
<feature type="compositionally biased region" description="Low complexity" evidence="4">
    <location>
        <begin position="117"/>
        <end position="135"/>
    </location>
</feature>
<feature type="repeat" description="WD" evidence="3">
    <location>
        <begin position="653"/>
        <end position="692"/>
    </location>
</feature>
<sequence>MPPKTSSNAPSETSTRFSRKISRSNSVSTASSSLTSRSRAQSNAVPARSPNATPMPLPSSAAKRLSTSIPSLAAPRRTSAPVQSFPRLDTSNSTSNVGSNGYATPSPPVRKLNFQPRSSVAGSVSGSVRTSRTTSMHVTSISVAGKPSPTTEGVVRARITSMTPPRKSTTTPGKSPSHLSSASPSINFTSPSPKAKVKLQNSTTPQSTPPRMSTSTNSNGLVHTPSKPSAKQSTPKTTPSKQAGMTMPDVPWSQQGTLHENPSLLSESSAILSLSTSMMNGSSEFAPLSVWGGEGDDMSMDLLTDIDDGNVDEEMATALDQIQALHTRKILHLKRLLERAQASAAAQLHALQAEVRVLRETSSTSTHFLHNSRSYLGSGADDRCVCGGRKRKGYWAGYRDDEDDEEDDRDGGDEDYGKRLMKALKGKGNEFSENDVRKALRGLNREGRMRLIAIILESCLPGDIPLQILLLEKYQRSTFDIVGRLAPDLAFRILKELTVQQLVGVRGVSQHWRAMVRHPAIWQYHCLRITATDPTPVKPPSTPEGWEPLYRSLHHRESNFRNALPQTMRFLYGHTNFCTTLLLRGKRLISGSYDETIRFWDIETGEMKKCLQVKKPVSCVDFLAEEEVFVVGFHDVGRVHLYSSLTFTPLQQLAGHLNGIRAVALSSKNLVSAGADKALVCWDWRAGTKIVRFGQQTTINIGVQIIAGGSSEEGERVVGVTIDGIVRVFSIKRREMISQFKLSELGGGDPALNARLYNIGAAPNNMLQWFAAKGTQMTCATKSIILHLQWQEGNEDKTAPVVASALTAQSPISSNGKDQSPFSRTRTVSSLARSTSSISTPLRRSSLIAPTPGSSGSITKGRLSLNTPRTPTTPGMMSPSPRMGTPLAAPLFPIRFGRAAILTAPPKIVAVVETPDVAVGAVDPRKRRVVTATRFSSRAGADRRIFISTHRDKEKLAMTGEAGEADDEERAKQQPEDAIIRDPSPVPVDIESDVRPLAGAWAALTAVDNVTGAGVKGLLGQLPPKFQGLATPEKNPMSMQLSHEEVVVGCADGTIYVMSFVGHEYQKERETVVNDLVPDTGDERSEEDDDSESEA</sequence>
<reference evidence="5" key="1">
    <citation type="submission" date="2018-04" db="EMBL/GenBank/DDBJ databases">
        <title>Whole genome sequencing of Hypsizygus marmoreus.</title>
        <authorList>
            <person name="Choi I.-G."/>
            <person name="Min B."/>
            <person name="Kim J.-G."/>
            <person name="Kim S."/>
            <person name="Oh Y.-L."/>
            <person name="Kong W.-S."/>
            <person name="Park H."/>
            <person name="Jeong J."/>
            <person name="Song E.-S."/>
        </authorList>
    </citation>
    <scope>NUCLEOTIDE SEQUENCE [LARGE SCALE GENOMIC DNA]</scope>
    <source>
        <strain evidence="5">51987-8</strain>
    </source>
</reference>
<feature type="region of interest" description="Disordered" evidence="4">
    <location>
        <begin position="1"/>
        <end position="250"/>
    </location>
</feature>
<dbReference type="InterPro" id="IPR015943">
    <property type="entry name" value="WD40/YVTN_repeat-like_dom_sf"/>
</dbReference>
<dbReference type="InterPro" id="IPR052791">
    <property type="entry name" value="SSM1_domain"/>
</dbReference>
<feature type="repeat" description="WD" evidence="3">
    <location>
        <begin position="571"/>
        <end position="610"/>
    </location>
</feature>
<feature type="compositionally biased region" description="Polar residues" evidence="4">
    <location>
        <begin position="1"/>
        <end position="16"/>
    </location>
</feature>
<keyword evidence="1 3" id="KW-0853">WD repeat</keyword>
<dbReference type="STRING" id="39966.A0A369J502"/>
<organism evidence="5 6">
    <name type="scientific">Hypsizygus marmoreus</name>
    <name type="common">White beech mushroom</name>
    <name type="synonym">Agaricus marmoreus</name>
    <dbReference type="NCBI Taxonomy" id="39966"/>
    <lineage>
        <taxon>Eukaryota</taxon>
        <taxon>Fungi</taxon>
        <taxon>Dikarya</taxon>
        <taxon>Basidiomycota</taxon>
        <taxon>Agaricomycotina</taxon>
        <taxon>Agaricomycetes</taxon>
        <taxon>Agaricomycetidae</taxon>
        <taxon>Agaricales</taxon>
        <taxon>Tricholomatineae</taxon>
        <taxon>Lyophyllaceae</taxon>
        <taxon>Hypsizygus</taxon>
    </lineage>
</organism>
<keyword evidence="6" id="KW-1185">Reference proteome</keyword>
<feature type="compositionally biased region" description="Low complexity" evidence="4">
    <location>
        <begin position="867"/>
        <end position="881"/>
    </location>
</feature>
<feature type="compositionally biased region" description="Low complexity" evidence="4">
    <location>
        <begin position="90"/>
        <end position="101"/>
    </location>
</feature>
<dbReference type="AlphaFoldDB" id="A0A369J502"/>
<proteinExistence type="predicted"/>
<dbReference type="PROSITE" id="PS00678">
    <property type="entry name" value="WD_REPEATS_1"/>
    <property type="match status" value="1"/>
</dbReference>
<evidence type="ECO:0000256" key="2">
    <source>
        <dbReference type="ARBA" id="ARBA00022737"/>
    </source>
</evidence>
<dbReference type="InterPro" id="IPR036047">
    <property type="entry name" value="F-box-like_dom_sf"/>
</dbReference>
<evidence type="ECO:0000313" key="6">
    <source>
        <dbReference type="Proteomes" id="UP000076154"/>
    </source>
</evidence>
<feature type="compositionally biased region" description="Low complexity" evidence="4">
    <location>
        <begin position="23"/>
        <end position="43"/>
    </location>
</feature>
<feature type="compositionally biased region" description="Polar residues" evidence="4">
    <location>
        <begin position="160"/>
        <end position="171"/>
    </location>
</feature>
<comment type="caution">
    <text evidence="5">The sequence shown here is derived from an EMBL/GenBank/DDBJ whole genome shotgun (WGS) entry which is preliminary data.</text>
</comment>
<feature type="compositionally biased region" description="Acidic residues" evidence="4">
    <location>
        <begin position="1084"/>
        <end position="1095"/>
    </location>
</feature>
<dbReference type="Gene3D" id="2.130.10.10">
    <property type="entry name" value="YVTN repeat-like/Quinoprotein amine dehydrogenase"/>
    <property type="match status" value="1"/>
</dbReference>
<dbReference type="InterPro" id="IPR001680">
    <property type="entry name" value="WD40_rpt"/>
</dbReference>
<dbReference type="SUPFAM" id="SSF81383">
    <property type="entry name" value="F-box domain"/>
    <property type="match status" value="1"/>
</dbReference>
<gene>
    <name evidence="5" type="primary">FBXW7</name>
    <name evidence="5" type="ORF">Hypma_002870</name>
</gene>
<dbReference type="PROSITE" id="PS50294">
    <property type="entry name" value="WD_REPEATS_REGION"/>
    <property type="match status" value="1"/>
</dbReference>
<feature type="compositionally biased region" description="Low complexity" evidence="4">
    <location>
        <begin position="172"/>
        <end position="185"/>
    </location>
</feature>
<dbReference type="Gene3D" id="1.20.1280.50">
    <property type="match status" value="1"/>
</dbReference>
<dbReference type="InterPro" id="IPR036322">
    <property type="entry name" value="WD40_repeat_dom_sf"/>
</dbReference>
<feature type="compositionally biased region" description="Low complexity" evidence="4">
    <location>
        <begin position="823"/>
        <end position="840"/>
    </location>
</feature>
<dbReference type="PANTHER" id="PTHR47438">
    <property type="entry name" value="PHOSPHATE METABOLISM PROTEIN 8-RELATED"/>
    <property type="match status" value="1"/>
</dbReference>
<evidence type="ECO:0000256" key="1">
    <source>
        <dbReference type="ARBA" id="ARBA00022574"/>
    </source>
</evidence>
<dbReference type="InterPro" id="IPR019775">
    <property type="entry name" value="WD40_repeat_CS"/>
</dbReference>
<feature type="compositionally biased region" description="Polar residues" evidence="4">
    <location>
        <begin position="199"/>
        <end position="243"/>
    </location>
</feature>
<feature type="region of interest" description="Disordered" evidence="4">
    <location>
        <begin position="956"/>
        <end position="975"/>
    </location>
</feature>
<accession>A0A369J502</accession>
<name>A0A369J502_HYPMA</name>
<feature type="region of interest" description="Disordered" evidence="4">
    <location>
        <begin position="810"/>
        <end position="881"/>
    </location>
</feature>
<feature type="region of interest" description="Disordered" evidence="4">
    <location>
        <begin position="1071"/>
        <end position="1095"/>
    </location>
</feature>
<dbReference type="InParanoid" id="A0A369J502"/>
<keyword evidence="2" id="KW-0677">Repeat</keyword>
<dbReference type="GO" id="GO:0006206">
    <property type="term" value="P:pyrimidine nucleobase metabolic process"/>
    <property type="evidence" value="ECO:0007669"/>
    <property type="project" value="TreeGrafter"/>
</dbReference>
<dbReference type="SUPFAM" id="SSF50978">
    <property type="entry name" value="WD40 repeat-like"/>
    <property type="match status" value="1"/>
</dbReference>
<dbReference type="GO" id="GO:0009166">
    <property type="term" value="P:nucleotide catabolic process"/>
    <property type="evidence" value="ECO:0007669"/>
    <property type="project" value="TreeGrafter"/>
</dbReference>
<evidence type="ECO:0000256" key="4">
    <source>
        <dbReference type="SAM" id="MobiDB-lite"/>
    </source>
</evidence>
<dbReference type="PANTHER" id="PTHR47438:SF1">
    <property type="entry name" value="PHOSPHATE METABOLISM PROTEIN 8-RELATED"/>
    <property type="match status" value="1"/>
</dbReference>
<dbReference type="Proteomes" id="UP000076154">
    <property type="component" value="Unassembled WGS sequence"/>
</dbReference>
<dbReference type="GO" id="GO:0008252">
    <property type="term" value="F:nucleotidase activity"/>
    <property type="evidence" value="ECO:0007669"/>
    <property type="project" value="TreeGrafter"/>
</dbReference>
<evidence type="ECO:0000256" key="3">
    <source>
        <dbReference type="PROSITE-ProRule" id="PRU00221"/>
    </source>
</evidence>
<evidence type="ECO:0000313" key="5">
    <source>
        <dbReference type="EMBL" id="RDB16482.1"/>
    </source>
</evidence>
<feature type="compositionally biased region" description="Polar residues" evidence="4">
    <location>
        <begin position="810"/>
        <end position="822"/>
    </location>
</feature>